<dbReference type="AlphaFoldDB" id="A0ABD5XD05"/>
<dbReference type="Pfam" id="PF25947">
    <property type="entry name" value="WHD_halo_double"/>
    <property type="match status" value="1"/>
</dbReference>
<dbReference type="EMBL" id="JBHSZQ010000050">
    <property type="protein sequence ID" value="MFC7127429.1"/>
    <property type="molecule type" value="Genomic_DNA"/>
</dbReference>
<dbReference type="RefSeq" id="WP_267637931.1">
    <property type="nucleotide sequence ID" value="NZ_JAODIY010000011.1"/>
</dbReference>
<organism evidence="1 2">
    <name type="scientific">Halovenus rubra</name>
    <dbReference type="NCBI Taxonomy" id="869890"/>
    <lineage>
        <taxon>Archaea</taxon>
        <taxon>Methanobacteriati</taxon>
        <taxon>Methanobacteriota</taxon>
        <taxon>Stenosarchaea group</taxon>
        <taxon>Halobacteria</taxon>
        <taxon>Halobacteriales</taxon>
        <taxon>Haloarculaceae</taxon>
        <taxon>Halovenus</taxon>
    </lineage>
</organism>
<evidence type="ECO:0000313" key="1">
    <source>
        <dbReference type="EMBL" id="MFC7127429.1"/>
    </source>
</evidence>
<dbReference type="Proteomes" id="UP001596414">
    <property type="component" value="Unassembled WGS sequence"/>
</dbReference>
<protein>
    <submittedName>
        <fullName evidence="1">Uncharacterized protein</fullName>
    </submittedName>
</protein>
<reference evidence="1 2" key="1">
    <citation type="journal article" date="2014" name="Int. J. Syst. Evol. Microbiol.">
        <title>Complete genome sequence of Corynebacterium casei LMG S-19264T (=DSM 44701T), isolated from a smear-ripened cheese.</title>
        <authorList>
            <consortium name="US DOE Joint Genome Institute (JGI-PGF)"/>
            <person name="Walter F."/>
            <person name="Albersmeier A."/>
            <person name="Kalinowski J."/>
            <person name="Ruckert C."/>
        </authorList>
    </citation>
    <scope>NUCLEOTIDE SEQUENCE [LARGE SCALE GENOMIC DNA]</scope>
    <source>
        <strain evidence="1 2">CGMCC 4.7215</strain>
    </source>
</reference>
<dbReference type="InterPro" id="IPR058821">
    <property type="entry name" value="Double_WHD-containing_halo"/>
</dbReference>
<sequence length="158" mass="17517">MRYRQLPPVGDLTDLESVYLAVPRDADETADCCRRLCRRTTVETRTHASQWLVFLTAVGCVSDDGAGYYRQETTLDAATLGDEFVSHVFGVPAVLAVFEATDRALTRDEVANRIDGRTRDRLERTDPGPVYLDRVLGWAVTLGQLTIADNGYMLSTTA</sequence>
<evidence type="ECO:0000313" key="2">
    <source>
        <dbReference type="Proteomes" id="UP001596414"/>
    </source>
</evidence>
<proteinExistence type="predicted"/>
<comment type="caution">
    <text evidence="1">The sequence shown here is derived from an EMBL/GenBank/DDBJ whole genome shotgun (WGS) entry which is preliminary data.</text>
</comment>
<name>A0ABD5XD05_9EURY</name>
<accession>A0ABD5XD05</accession>
<gene>
    <name evidence="1" type="ORF">ACFQJ7_15630</name>
</gene>